<comment type="similarity">
    <text evidence="3">Belongs to the peptidase M24B family.</text>
</comment>
<dbReference type="GO" id="GO:0070006">
    <property type="term" value="F:metalloaminopeptidase activity"/>
    <property type="evidence" value="ECO:0007669"/>
    <property type="project" value="InterPro"/>
</dbReference>
<proteinExistence type="inferred from homology"/>
<feature type="chain" id="PRO_5010254976" description="Xaa-Pro aminopeptidase" evidence="8">
    <location>
        <begin position="19"/>
        <end position="535"/>
    </location>
</feature>
<organism evidence="10 11">
    <name type="scientific">Flammeovirga pacifica</name>
    <dbReference type="NCBI Taxonomy" id="915059"/>
    <lineage>
        <taxon>Bacteria</taxon>
        <taxon>Pseudomonadati</taxon>
        <taxon>Bacteroidota</taxon>
        <taxon>Cytophagia</taxon>
        <taxon>Cytophagales</taxon>
        <taxon>Flammeovirgaceae</taxon>
        <taxon>Flammeovirga</taxon>
    </lineage>
</organism>
<dbReference type="AlphaFoldDB" id="A0A1S1Z501"/>
<keyword evidence="6" id="KW-0378">Hydrolase</keyword>
<keyword evidence="10" id="KW-0645">Protease</keyword>
<comment type="catalytic activity">
    <reaction evidence="1">
        <text>Release of any N-terminal amino acid, including proline, that is linked to proline, even from a dipeptide or tripeptide.</text>
        <dbReference type="EC" id="3.4.11.9"/>
    </reaction>
</comment>
<keyword evidence="8" id="KW-0732">Signal</keyword>
<evidence type="ECO:0000256" key="3">
    <source>
        <dbReference type="ARBA" id="ARBA00008766"/>
    </source>
</evidence>
<dbReference type="Proteomes" id="UP000179797">
    <property type="component" value="Unassembled WGS sequence"/>
</dbReference>
<dbReference type="EMBL" id="JRYR02000001">
    <property type="protein sequence ID" value="OHX68368.1"/>
    <property type="molecule type" value="Genomic_DNA"/>
</dbReference>
<dbReference type="EC" id="3.4.11.9" evidence="4"/>
<dbReference type="Gene3D" id="3.90.230.10">
    <property type="entry name" value="Creatinase/methionine aminopeptidase superfamily"/>
    <property type="match status" value="1"/>
</dbReference>
<evidence type="ECO:0000256" key="2">
    <source>
        <dbReference type="ARBA" id="ARBA00001936"/>
    </source>
</evidence>
<evidence type="ECO:0000256" key="7">
    <source>
        <dbReference type="ARBA" id="ARBA00023211"/>
    </source>
</evidence>
<keyword evidence="5" id="KW-0479">Metal-binding</keyword>
<keyword evidence="11" id="KW-1185">Reference proteome</keyword>
<evidence type="ECO:0000313" key="11">
    <source>
        <dbReference type="Proteomes" id="UP000179797"/>
    </source>
</evidence>
<dbReference type="PANTHER" id="PTHR43226:SF4">
    <property type="entry name" value="XAA-PRO AMINOPEPTIDASE 3"/>
    <property type="match status" value="1"/>
</dbReference>
<sequence length="535" mass="60940">MRFITFIFLLCTSHFLFAQYKHAPKDYISPQSHKNKRDAFIKKMPQNSVAIFFANPIRNRANDVNFEYHPDPDLFYLTGYREPNAVLLLFSNKTSVLGDTTQEVLFVQPKDEYAEMWNGARLGVEGTKESLLITTVASNEKFSDLSIDFSSFDYVLTFDPPRDSRDDIYASNDLYDLITSFKEKVNYPKYLNPSSEKIYQAMKRTSLQEAANVAKMIGQQMRYSTILRLDQNIINYLSAPTNEKRLEIAQTLPNTNIVIHVLDSLMSDLRQIKDTEEIQLLTKAADMSAVGQIEVMKAIKPGMSEREVQGIHEFIYKKYGAKTVGYPSIVGAGESGCMLHYTSNNKPKLEDGELILMDCGAEYRGYTADVTRTIPVNGKFSKEQKLIYEIVLEAQTKCIEMCKEGASFTAIYDQSTEIIGKGLTKLKIIPSPEYYTSYFTHGLMHHIGLDVHDKGHYTTLKNNMVVTVEPGIYIPQNSDCDKKWWGIGVRIEDDILITPQGPLNLSERAPRTIEEIEKLMEEESIFNQLLLPDLE</sequence>
<keyword evidence="10" id="KW-0031">Aminopeptidase</keyword>
<dbReference type="InterPro" id="IPR052433">
    <property type="entry name" value="X-Pro_dipept-like"/>
</dbReference>
<comment type="cofactor">
    <cofactor evidence="2">
        <name>Mn(2+)</name>
        <dbReference type="ChEBI" id="CHEBI:29035"/>
    </cofactor>
</comment>
<evidence type="ECO:0000256" key="1">
    <source>
        <dbReference type="ARBA" id="ARBA00001424"/>
    </source>
</evidence>
<feature type="signal peptide" evidence="8">
    <location>
        <begin position="1"/>
        <end position="18"/>
    </location>
</feature>
<evidence type="ECO:0000256" key="6">
    <source>
        <dbReference type="ARBA" id="ARBA00022801"/>
    </source>
</evidence>
<dbReference type="InterPro" id="IPR036005">
    <property type="entry name" value="Creatinase/aminopeptidase-like"/>
</dbReference>
<dbReference type="InterPro" id="IPR000994">
    <property type="entry name" value="Pept_M24"/>
</dbReference>
<dbReference type="SUPFAM" id="SSF53092">
    <property type="entry name" value="Creatinase/prolidase N-terminal domain"/>
    <property type="match status" value="1"/>
</dbReference>
<dbReference type="CDD" id="cd01087">
    <property type="entry name" value="Prolidase"/>
    <property type="match status" value="1"/>
</dbReference>
<dbReference type="Pfam" id="PF00557">
    <property type="entry name" value="Peptidase_M24"/>
    <property type="match status" value="1"/>
</dbReference>
<evidence type="ECO:0000256" key="4">
    <source>
        <dbReference type="ARBA" id="ARBA00012574"/>
    </source>
</evidence>
<gene>
    <name evidence="10" type="ORF">NH26_19445</name>
</gene>
<accession>A0A1S1Z501</accession>
<protein>
    <recommendedName>
        <fullName evidence="4">Xaa-Pro aminopeptidase</fullName>
        <ecNumber evidence="4">3.4.11.9</ecNumber>
    </recommendedName>
</protein>
<feature type="domain" description="Aminopeptidase P N-terminal" evidence="9">
    <location>
        <begin position="28"/>
        <end position="166"/>
    </location>
</feature>
<comment type="caution">
    <text evidence="10">The sequence shown here is derived from an EMBL/GenBank/DDBJ whole genome shotgun (WGS) entry which is preliminary data.</text>
</comment>
<dbReference type="GO" id="GO:0030145">
    <property type="term" value="F:manganese ion binding"/>
    <property type="evidence" value="ECO:0007669"/>
    <property type="project" value="InterPro"/>
</dbReference>
<name>A0A1S1Z501_FLAPC</name>
<evidence type="ECO:0000256" key="5">
    <source>
        <dbReference type="ARBA" id="ARBA00022723"/>
    </source>
</evidence>
<reference evidence="10 11" key="1">
    <citation type="journal article" date="2012" name="Int. J. Syst. Evol. Microbiol.">
        <title>Flammeovirga pacifica sp. nov., isolated from deep-sea sediment.</title>
        <authorList>
            <person name="Xu H."/>
            <person name="Fu Y."/>
            <person name="Yang N."/>
            <person name="Ding Z."/>
            <person name="Lai Q."/>
            <person name="Zeng R."/>
        </authorList>
    </citation>
    <scope>NUCLEOTIDE SEQUENCE [LARGE SCALE GENOMIC DNA]</scope>
    <source>
        <strain evidence="11">DSM 24597 / LMG 26175 / WPAGA1</strain>
    </source>
</reference>
<dbReference type="OrthoDB" id="9806388at2"/>
<evidence type="ECO:0000259" key="9">
    <source>
        <dbReference type="SMART" id="SM01011"/>
    </source>
</evidence>
<dbReference type="RefSeq" id="WP_044227198.1">
    <property type="nucleotide sequence ID" value="NZ_JRYR02000001.1"/>
</dbReference>
<dbReference type="InterPro" id="IPR029149">
    <property type="entry name" value="Creatin/AminoP/Spt16_N"/>
</dbReference>
<dbReference type="Gene3D" id="3.40.350.10">
    <property type="entry name" value="Creatinase/prolidase N-terminal domain"/>
    <property type="match status" value="1"/>
</dbReference>
<evidence type="ECO:0000313" key="10">
    <source>
        <dbReference type="EMBL" id="OHX68368.1"/>
    </source>
</evidence>
<dbReference type="GO" id="GO:0006508">
    <property type="term" value="P:proteolysis"/>
    <property type="evidence" value="ECO:0007669"/>
    <property type="project" value="TreeGrafter"/>
</dbReference>
<dbReference type="SMART" id="SM01011">
    <property type="entry name" value="AMP_N"/>
    <property type="match status" value="1"/>
</dbReference>
<evidence type="ECO:0000256" key="8">
    <source>
        <dbReference type="SAM" id="SignalP"/>
    </source>
</evidence>
<dbReference type="PANTHER" id="PTHR43226">
    <property type="entry name" value="XAA-PRO AMINOPEPTIDASE 3"/>
    <property type="match status" value="1"/>
</dbReference>
<dbReference type="SUPFAM" id="SSF55920">
    <property type="entry name" value="Creatinase/aminopeptidase"/>
    <property type="match status" value="1"/>
</dbReference>
<keyword evidence="7" id="KW-0464">Manganese</keyword>
<dbReference type="STRING" id="915059.NH26_19445"/>
<dbReference type="Pfam" id="PF05195">
    <property type="entry name" value="AMP_N"/>
    <property type="match status" value="1"/>
</dbReference>
<dbReference type="InterPro" id="IPR007865">
    <property type="entry name" value="Aminopep_P_N"/>
</dbReference>